<sequence length="183" mass="19148">MGSEASAGAAGAAAEPMGGQGLAGNASVAVDAAVLASSYVAGDAIEWAHDDTYCMSVEGNTFKNGQKLQLWQCADGLGQFFQYDGDAGAGVLIRAAAASAFCVVIDGNSGKNGAEIQLWQCDPQAQVQRWIPQGCGMQCPFVTLRNAAFQDKCLVVDANVGKNGNKLQLWDCQGSDELKQWYS</sequence>
<organism evidence="2">
    <name type="scientific">Zooxanthella nutricula</name>
    <dbReference type="NCBI Taxonomy" id="1333877"/>
    <lineage>
        <taxon>Eukaryota</taxon>
        <taxon>Sar</taxon>
        <taxon>Alveolata</taxon>
        <taxon>Dinophyceae</taxon>
        <taxon>Peridiniales</taxon>
        <taxon>Peridiniales incertae sedis</taxon>
        <taxon>Zooxanthella</taxon>
    </lineage>
</organism>
<reference evidence="2" key="1">
    <citation type="submission" date="2021-01" db="EMBL/GenBank/DDBJ databases">
        <authorList>
            <person name="Corre E."/>
            <person name="Pelletier E."/>
            <person name="Niang G."/>
            <person name="Scheremetjew M."/>
            <person name="Finn R."/>
            <person name="Kale V."/>
            <person name="Holt S."/>
            <person name="Cochrane G."/>
            <person name="Meng A."/>
            <person name="Brown T."/>
            <person name="Cohen L."/>
        </authorList>
    </citation>
    <scope>NUCLEOTIDE SEQUENCE</scope>
    <source>
        <strain evidence="2">RCC3387</strain>
    </source>
</reference>
<dbReference type="Gene3D" id="2.80.10.50">
    <property type="match status" value="2"/>
</dbReference>
<evidence type="ECO:0000313" key="2">
    <source>
        <dbReference type="EMBL" id="CAD9642396.1"/>
    </source>
</evidence>
<protein>
    <recommendedName>
        <fullName evidence="1">Ricin B lectin domain-containing protein</fullName>
    </recommendedName>
</protein>
<accession>A0A7S2QH00</accession>
<dbReference type="Pfam" id="PF00652">
    <property type="entry name" value="Ricin_B_lectin"/>
    <property type="match status" value="1"/>
</dbReference>
<name>A0A7S2QH00_9DINO</name>
<dbReference type="SUPFAM" id="SSF50370">
    <property type="entry name" value="Ricin B-like lectins"/>
    <property type="match status" value="1"/>
</dbReference>
<dbReference type="EMBL" id="HBGW01094890">
    <property type="protein sequence ID" value="CAD9642396.1"/>
    <property type="molecule type" value="Transcribed_RNA"/>
</dbReference>
<dbReference type="PROSITE" id="PS50231">
    <property type="entry name" value="RICIN_B_LECTIN"/>
    <property type="match status" value="1"/>
</dbReference>
<dbReference type="InterPro" id="IPR035992">
    <property type="entry name" value="Ricin_B-like_lectins"/>
</dbReference>
<evidence type="ECO:0000259" key="1">
    <source>
        <dbReference type="Pfam" id="PF00652"/>
    </source>
</evidence>
<dbReference type="AlphaFoldDB" id="A0A7S2QH00"/>
<proteinExistence type="predicted"/>
<feature type="domain" description="Ricin B lectin" evidence="1">
    <location>
        <begin position="50"/>
        <end position="181"/>
    </location>
</feature>
<dbReference type="CDD" id="cd00161">
    <property type="entry name" value="beta-trefoil_Ricin-like"/>
    <property type="match status" value="1"/>
</dbReference>
<dbReference type="InterPro" id="IPR000772">
    <property type="entry name" value="Ricin_B_lectin"/>
</dbReference>
<gene>
    <name evidence="2" type="ORF">BRAN1462_LOCUS60218</name>
</gene>